<keyword evidence="3" id="KW-1185">Reference proteome</keyword>
<gene>
    <name evidence="2" type="ORF">B0I21_105420</name>
</gene>
<evidence type="ECO:0000313" key="3">
    <source>
        <dbReference type="Proteomes" id="UP000294752"/>
    </source>
</evidence>
<proteinExistence type="predicted"/>
<protein>
    <submittedName>
        <fullName evidence="2">Uncharacterized protein</fullName>
    </submittedName>
</protein>
<reference evidence="2 3" key="1">
    <citation type="submission" date="2019-03" db="EMBL/GenBank/DDBJ databases">
        <title>Genomic Encyclopedia of Type Strains, Phase III (KMG-III): the genomes of soil and plant-associated and newly described type strains.</title>
        <authorList>
            <person name="Whitman W."/>
        </authorList>
    </citation>
    <scope>NUCLEOTIDE SEQUENCE [LARGE SCALE GENOMIC DNA]</scope>
    <source>
        <strain evidence="2 3">CGMCC 1.12801</strain>
    </source>
</reference>
<evidence type="ECO:0000256" key="1">
    <source>
        <dbReference type="SAM" id="MobiDB-lite"/>
    </source>
</evidence>
<feature type="compositionally biased region" description="Low complexity" evidence="1">
    <location>
        <begin position="31"/>
        <end position="40"/>
    </location>
</feature>
<evidence type="ECO:0000313" key="2">
    <source>
        <dbReference type="EMBL" id="TDS13284.1"/>
    </source>
</evidence>
<feature type="region of interest" description="Disordered" evidence="1">
    <location>
        <begin position="31"/>
        <end position="54"/>
    </location>
</feature>
<organism evidence="2 3">
    <name type="scientific">Sphingobacterium paludis</name>
    <dbReference type="NCBI Taxonomy" id="1476465"/>
    <lineage>
        <taxon>Bacteria</taxon>
        <taxon>Pseudomonadati</taxon>
        <taxon>Bacteroidota</taxon>
        <taxon>Sphingobacteriia</taxon>
        <taxon>Sphingobacteriales</taxon>
        <taxon>Sphingobacteriaceae</taxon>
        <taxon>Sphingobacterium</taxon>
    </lineage>
</organism>
<dbReference type="EMBL" id="SNZV01000005">
    <property type="protein sequence ID" value="TDS13284.1"/>
    <property type="molecule type" value="Genomic_DNA"/>
</dbReference>
<dbReference type="Proteomes" id="UP000294752">
    <property type="component" value="Unassembled WGS sequence"/>
</dbReference>
<sequence>MQRYKHDIILIASALMICATLLVVVLGLTKSSKTASTSKSSVERHFTHNKNKVA</sequence>
<comment type="caution">
    <text evidence="2">The sequence shown here is derived from an EMBL/GenBank/DDBJ whole genome shotgun (WGS) entry which is preliminary data.</text>
</comment>
<name>A0A4R7D190_9SPHI</name>
<dbReference type="RefSeq" id="WP_166637846.1">
    <property type="nucleotide sequence ID" value="NZ_SNZV01000005.1"/>
</dbReference>
<dbReference type="AlphaFoldDB" id="A0A4R7D190"/>
<accession>A0A4R7D190</accession>